<dbReference type="GO" id="GO:0003755">
    <property type="term" value="F:peptidyl-prolyl cis-trans isomerase activity"/>
    <property type="evidence" value="ECO:0007669"/>
    <property type="project" value="UniProtKB-KW"/>
</dbReference>
<evidence type="ECO:0000256" key="4">
    <source>
        <dbReference type="ARBA" id="ARBA00013194"/>
    </source>
</evidence>
<dbReference type="STRING" id="1617427.UZ20_WS6002000098"/>
<dbReference type="GO" id="GO:0043022">
    <property type="term" value="F:ribosome binding"/>
    <property type="evidence" value="ECO:0007669"/>
    <property type="project" value="TreeGrafter"/>
</dbReference>
<dbReference type="Gene3D" id="1.10.3120.10">
    <property type="entry name" value="Trigger factor, C-terminal domain"/>
    <property type="match status" value="1"/>
</dbReference>
<comment type="caution">
    <text evidence="12">The sequence shown here is derived from an EMBL/GenBank/DDBJ whole genome shotgun (WGS) entry which is preliminary data.</text>
</comment>
<comment type="similarity">
    <text evidence="3">Belongs to the FKBP-type PPIase family. Tig subfamily.</text>
</comment>
<keyword evidence="7" id="KW-0143">Chaperone</keyword>
<name>A0A136KKR4_9BACT</name>
<organism evidence="12 13">
    <name type="scientific">candidate division WS6 bacterium OLB21</name>
    <dbReference type="NCBI Taxonomy" id="1617427"/>
    <lineage>
        <taxon>Bacteria</taxon>
        <taxon>Candidatus Dojkabacteria</taxon>
    </lineage>
</organism>
<evidence type="ECO:0000313" key="12">
    <source>
        <dbReference type="EMBL" id="KXK10017.1"/>
    </source>
</evidence>
<dbReference type="GO" id="GO:0005737">
    <property type="term" value="C:cytoplasm"/>
    <property type="evidence" value="ECO:0007669"/>
    <property type="project" value="UniProtKB-SubCell"/>
</dbReference>
<sequence>MSKGYTYKVNRQKNGEVELVIQVDKSKFNEEKANTFKRMSTEVSLPGFRKGKGPQNLLEAKLGTRLYEETLNRIVPSVSVSILEEENLNPITQLNYTVKKVSEDEGIEYTATFIDFPEFKLGDFSKIKLLEEEVTVSDEELANSIQRLFQINHQQKRIRKKIRKEGKEEKKETDKFEVTDESVKDLGMGLNTVAELQKELKERLLVDKKRAFENKKYGKMIDDAIKASKISVPEALIDQEVKARMADYQKQVEDLGLKLEDFLKSQNTSTEEMEKGWREEVRTRVAQELLFVKISKENNLKVSSLEVESEINAIIDPEMKKEYDNDRGRRYISAVILQQKSALWLREQIEGKKKESK</sequence>
<evidence type="ECO:0000256" key="9">
    <source>
        <dbReference type="ARBA" id="ARBA00029986"/>
    </source>
</evidence>
<dbReference type="Gene3D" id="3.30.70.1050">
    <property type="entry name" value="Trigger factor ribosome-binding domain"/>
    <property type="match status" value="1"/>
</dbReference>
<gene>
    <name evidence="12" type="primary">tig</name>
    <name evidence="12" type="ORF">UZ20_WS6002000098</name>
</gene>
<evidence type="ECO:0000256" key="7">
    <source>
        <dbReference type="ARBA" id="ARBA00023186"/>
    </source>
</evidence>
<feature type="domain" description="Trigger factor ribosome-binding bacterial" evidence="10">
    <location>
        <begin position="8"/>
        <end position="148"/>
    </location>
</feature>
<dbReference type="EMBL" id="JYPD01000010">
    <property type="protein sequence ID" value="KXK10017.1"/>
    <property type="molecule type" value="Genomic_DNA"/>
</dbReference>
<reference evidence="12 13" key="1">
    <citation type="submission" date="2015-02" db="EMBL/GenBank/DDBJ databases">
        <title>Improved understanding of the partial-nitritation anammox process through 23 genomes representing the majority of the microbial community.</title>
        <authorList>
            <person name="Speth D.R."/>
            <person name="In T Zandt M."/>
            <person name="Guerrero Cruz S."/>
            <person name="Jetten M.S."/>
            <person name="Dutilh B.E."/>
        </authorList>
    </citation>
    <scope>NUCLEOTIDE SEQUENCE [LARGE SCALE GENOMIC DNA]</scope>
    <source>
        <strain evidence="12">OLB21</strain>
    </source>
</reference>
<dbReference type="InterPro" id="IPR027304">
    <property type="entry name" value="Trigger_fact/SurA_dom_sf"/>
</dbReference>
<dbReference type="InterPro" id="IPR005215">
    <property type="entry name" value="Trig_fac"/>
</dbReference>
<keyword evidence="8 12" id="KW-0413">Isomerase</keyword>
<evidence type="ECO:0000256" key="2">
    <source>
        <dbReference type="ARBA" id="ARBA00004496"/>
    </source>
</evidence>
<evidence type="ECO:0000256" key="6">
    <source>
        <dbReference type="ARBA" id="ARBA00023110"/>
    </source>
</evidence>
<comment type="catalytic activity">
    <reaction evidence="1">
        <text>[protein]-peptidylproline (omega=180) = [protein]-peptidylproline (omega=0)</text>
        <dbReference type="Rhea" id="RHEA:16237"/>
        <dbReference type="Rhea" id="RHEA-COMP:10747"/>
        <dbReference type="Rhea" id="RHEA-COMP:10748"/>
        <dbReference type="ChEBI" id="CHEBI:83833"/>
        <dbReference type="ChEBI" id="CHEBI:83834"/>
        <dbReference type="EC" id="5.2.1.8"/>
    </reaction>
</comment>
<evidence type="ECO:0000259" key="10">
    <source>
        <dbReference type="Pfam" id="PF05697"/>
    </source>
</evidence>
<dbReference type="GO" id="GO:0051083">
    <property type="term" value="P:'de novo' cotranslational protein folding"/>
    <property type="evidence" value="ECO:0007669"/>
    <property type="project" value="TreeGrafter"/>
</dbReference>
<keyword evidence="6" id="KW-0697">Rotamase</keyword>
<evidence type="ECO:0000256" key="3">
    <source>
        <dbReference type="ARBA" id="ARBA00005464"/>
    </source>
</evidence>
<dbReference type="EC" id="5.2.1.8" evidence="4"/>
<proteinExistence type="inferred from homology"/>
<dbReference type="GO" id="GO:0044183">
    <property type="term" value="F:protein folding chaperone"/>
    <property type="evidence" value="ECO:0007669"/>
    <property type="project" value="TreeGrafter"/>
</dbReference>
<dbReference type="Pfam" id="PF05698">
    <property type="entry name" value="Trigger_C"/>
    <property type="match status" value="1"/>
</dbReference>
<accession>A0A136KKR4</accession>
<comment type="subcellular location">
    <subcellularLocation>
        <location evidence="2">Cytoplasm</location>
    </subcellularLocation>
</comment>
<feature type="domain" description="Trigger factor C-terminal" evidence="11">
    <location>
        <begin position="192"/>
        <end position="345"/>
    </location>
</feature>
<dbReference type="Pfam" id="PF05697">
    <property type="entry name" value="Trigger_N"/>
    <property type="match status" value="1"/>
</dbReference>
<dbReference type="InterPro" id="IPR008881">
    <property type="entry name" value="Trigger_fac_ribosome-bd_bac"/>
</dbReference>
<dbReference type="InterPro" id="IPR008880">
    <property type="entry name" value="Trigger_fac_C"/>
</dbReference>
<evidence type="ECO:0000256" key="1">
    <source>
        <dbReference type="ARBA" id="ARBA00000971"/>
    </source>
</evidence>
<dbReference type="GO" id="GO:0043335">
    <property type="term" value="P:protein unfolding"/>
    <property type="evidence" value="ECO:0007669"/>
    <property type="project" value="TreeGrafter"/>
</dbReference>
<evidence type="ECO:0000256" key="8">
    <source>
        <dbReference type="ARBA" id="ARBA00023235"/>
    </source>
</evidence>
<dbReference type="GO" id="GO:0015031">
    <property type="term" value="P:protein transport"/>
    <property type="evidence" value="ECO:0007669"/>
    <property type="project" value="InterPro"/>
</dbReference>
<dbReference type="SUPFAM" id="SSF109998">
    <property type="entry name" value="Triger factor/SurA peptide-binding domain-like"/>
    <property type="match status" value="1"/>
</dbReference>
<evidence type="ECO:0000259" key="11">
    <source>
        <dbReference type="Pfam" id="PF05698"/>
    </source>
</evidence>
<dbReference type="Proteomes" id="UP000070449">
    <property type="component" value="Unassembled WGS sequence"/>
</dbReference>
<evidence type="ECO:0000256" key="5">
    <source>
        <dbReference type="ARBA" id="ARBA00016902"/>
    </source>
</evidence>
<dbReference type="PANTHER" id="PTHR30560">
    <property type="entry name" value="TRIGGER FACTOR CHAPERONE AND PEPTIDYL-PROLYL CIS/TRANS ISOMERASE"/>
    <property type="match status" value="1"/>
</dbReference>
<evidence type="ECO:0000313" key="13">
    <source>
        <dbReference type="Proteomes" id="UP000070449"/>
    </source>
</evidence>
<dbReference type="PANTHER" id="PTHR30560:SF3">
    <property type="entry name" value="TRIGGER FACTOR-LIKE PROTEIN TIG, CHLOROPLASTIC"/>
    <property type="match status" value="1"/>
</dbReference>
<dbReference type="InterPro" id="IPR036611">
    <property type="entry name" value="Trigger_fac_ribosome-bd_sf"/>
</dbReference>
<dbReference type="InterPro" id="IPR037041">
    <property type="entry name" value="Trigger_fac_C_sf"/>
</dbReference>
<dbReference type="SUPFAM" id="SSF102735">
    <property type="entry name" value="Trigger factor ribosome-binding domain"/>
    <property type="match status" value="1"/>
</dbReference>
<protein>
    <recommendedName>
        <fullName evidence="5">Trigger factor</fullName>
        <ecNumber evidence="4">5.2.1.8</ecNumber>
    </recommendedName>
    <alternativeName>
        <fullName evidence="9">PPIase</fullName>
    </alternativeName>
</protein>
<dbReference type="AlphaFoldDB" id="A0A136KKR4"/>